<evidence type="ECO:0000259" key="8">
    <source>
        <dbReference type="PROSITE" id="PS50043"/>
    </source>
</evidence>
<dbReference type="RefSeq" id="WP_101303441.1">
    <property type="nucleotide sequence ID" value="NZ_CP025197.1"/>
</dbReference>
<dbReference type="CDD" id="cd06170">
    <property type="entry name" value="LuxR_C_like"/>
    <property type="match status" value="1"/>
</dbReference>
<dbReference type="SMART" id="SM00448">
    <property type="entry name" value="REC"/>
    <property type="match status" value="1"/>
</dbReference>
<dbReference type="InterPro" id="IPR011006">
    <property type="entry name" value="CheY-like_superfamily"/>
</dbReference>
<protein>
    <recommendedName>
        <fullName evidence="1">Stage 0 sporulation protein A homolog</fullName>
    </recommendedName>
</protein>
<dbReference type="PRINTS" id="PR00038">
    <property type="entry name" value="HTHLUXR"/>
</dbReference>
<organism evidence="10 12">
    <name type="scientific">Acetivibrio saccincola</name>
    <dbReference type="NCBI Taxonomy" id="1677857"/>
    <lineage>
        <taxon>Bacteria</taxon>
        <taxon>Bacillati</taxon>
        <taxon>Bacillota</taxon>
        <taxon>Clostridia</taxon>
        <taxon>Eubacteriales</taxon>
        <taxon>Oscillospiraceae</taxon>
        <taxon>Acetivibrio</taxon>
    </lineage>
</organism>
<evidence type="ECO:0000256" key="1">
    <source>
        <dbReference type="ARBA" id="ARBA00018672"/>
    </source>
</evidence>
<dbReference type="InterPro" id="IPR001789">
    <property type="entry name" value="Sig_transdc_resp-reg_receiver"/>
</dbReference>
<name>A0A2K9E8F1_9FIRM</name>
<evidence type="ECO:0000256" key="6">
    <source>
        <dbReference type="ARBA" id="ARBA00024867"/>
    </source>
</evidence>
<dbReference type="InterPro" id="IPR058245">
    <property type="entry name" value="NreC/VraR/RcsB-like_REC"/>
</dbReference>
<dbReference type="GO" id="GO:0003677">
    <property type="term" value="F:DNA binding"/>
    <property type="evidence" value="ECO:0007669"/>
    <property type="project" value="UniProtKB-KW"/>
</dbReference>
<dbReference type="SUPFAM" id="SSF52172">
    <property type="entry name" value="CheY-like"/>
    <property type="match status" value="1"/>
</dbReference>
<keyword evidence="2 7" id="KW-0597">Phosphoprotein</keyword>
<dbReference type="InterPro" id="IPR039420">
    <property type="entry name" value="WalR-like"/>
</dbReference>
<evidence type="ECO:0000256" key="2">
    <source>
        <dbReference type="ARBA" id="ARBA00022553"/>
    </source>
</evidence>
<keyword evidence="5" id="KW-0804">Transcription</keyword>
<dbReference type="GO" id="GO:0006355">
    <property type="term" value="P:regulation of DNA-templated transcription"/>
    <property type="evidence" value="ECO:0007669"/>
    <property type="project" value="InterPro"/>
</dbReference>
<sequence length="217" mass="24040">MIKVLIVDDQIILRESLKFIIEQDTDINVVGLAGNGAEAFSLCGKLKPDVVLMDIMMPDCDGVEGTRLIKSKYESIKVIILTTFNDEKNVSRAIKSGADGYVLKDISPEQLILAIKSVFNGFSIMQQSTLNTFAQSKEKRNKKSSKTVKTGGVNVKLGNRELEILSLIVEGKNNKEIAEIMYITEGTVKNTISQMLDKLKLKDRTQLAVFAVKNNIL</sequence>
<feature type="domain" description="Response regulatory" evidence="9">
    <location>
        <begin position="3"/>
        <end position="119"/>
    </location>
</feature>
<dbReference type="Pfam" id="PF00072">
    <property type="entry name" value="Response_reg"/>
    <property type="match status" value="1"/>
</dbReference>
<dbReference type="InterPro" id="IPR000792">
    <property type="entry name" value="Tscrpt_reg_LuxR_C"/>
</dbReference>
<proteinExistence type="predicted"/>
<evidence type="ECO:0000313" key="12">
    <source>
        <dbReference type="Proteomes" id="UP000233534"/>
    </source>
</evidence>
<dbReference type="InterPro" id="IPR016032">
    <property type="entry name" value="Sig_transdc_resp-reg_C-effctor"/>
</dbReference>
<evidence type="ECO:0000313" key="11">
    <source>
        <dbReference type="EMBL" id="PQQ66128.1"/>
    </source>
</evidence>
<dbReference type="Gene3D" id="3.40.50.2300">
    <property type="match status" value="1"/>
</dbReference>
<dbReference type="PROSITE" id="PS50110">
    <property type="entry name" value="RESPONSE_REGULATORY"/>
    <property type="match status" value="1"/>
</dbReference>
<dbReference type="GO" id="GO:0000160">
    <property type="term" value="P:phosphorelay signal transduction system"/>
    <property type="evidence" value="ECO:0007669"/>
    <property type="project" value="InterPro"/>
</dbReference>
<dbReference type="SMART" id="SM00421">
    <property type="entry name" value="HTH_LUXR"/>
    <property type="match status" value="1"/>
</dbReference>
<dbReference type="PROSITE" id="PS50043">
    <property type="entry name" value="HTH_LUXR_2"/>
    <property type="match status" value="1"/>
</dbReference>
<keyword evidence="3" id="KW-0805">Transcription regulation</keyword>
<dbReference type="EMBL" id="CP025197">
    <property type="protein sequence ID" value="AUG58778.1"/>
    <property type="molecule type" value="Genomic_DNA"/>
</dbReference>
<reference evidence="10 12" key="1">
    <citation type="submission" date="2017-12" db="EMBL/GenBank/DDBJ databases">
        <title>Complete genome sequence of Herbivorax saccincola GGR1, a novel Cellulosome-producing hydrolytic bacterium in a thermophilic biogas plant, established by Illumina and Nanopore MinION sequencing.</title>
        <authorList>
            <person name="Pechtl A."/>
            <person name="Ruckert C."/>
            <person name="Koeck D.E."/>
            <person name="Maus I."/>
            <person name="Winkler A."/>
            <person name="Kalinowski J."/>
            <person name="Puhler A."/>
            <person name="Schwarz W.W."/>
            <person name="Zverlov V.V."/>
            <person name="Schluter A."/>
            <person name="Liebl W."/>
        </authorList>
    </citation>
    <scope>NUCLEOTIDE SEQUENCE [LARGE SCALE GENOMIC DNA]</scope>
    <source>
        <strain evidence="10">GGR1</strain>
        <strain evidence="12">SR1</strain>
    </source>
</reference>
<evidence type="ECO:0000256" key="5">
    <source>
        <dbReference type="ARBA" id="ARBA00023163"/>
    </source>
</evidence>
<evidence type="ECO:0000259" key="9">
    <source>
        <dbReference type="PROSITE" id="PS50110"/>
    </source>
</evidence>
<dbReference type="AlphaFoldDB" id="A0A2K9E8F1"/>
<keyword evidence="12" id="KW-1185">Reference proteome</keyword>
<keyword evidence="4 11" id="KW-0238">DNA-binding</keyword>
<dbReference type="EMBL" id="NEMB01000003">
    <property type="protein sequence ID" value="PQQ66128.1"/>
    <property type="molecule type" value="Genomic_DNA"/>
</dbReference>
<dbReference type="Pfam" id="PF00196">
    <property type="entry name" value="GerE"/>
    <property type="match status" value="1"/>
</dbReference>
<feature type="modified residue" description="4-aspartylphosphate" evidence="7">
    <location>
        <position position="54"/>
    </location>
</feature>
<evidence type="ECO:0000256" key="3">
    <source>
        <dbReference type="ARBA" id="ARBA00023015"/>
    </source>
</evidence>
<dbReference type="CDD" id="cd17535">
    <property type="entry name" value="REC_NarL-like"/>
    <property type="match status" value="1"/>
</dbReference>
<dbReference type="PANTHER" id="PTHR43214">
    <property type="entry name" value="TWO-COMPONENT RESPONSE REGULATOR"/>
    <property type="match status" value="1"/>
</dbReference>
<dbReference type="Proteomes" id="UP000239720">
    <property type="component" value="Unassembled WGS sequence"/>
</dbReference>
<feature type="domain" description="HTH luxR-type" evidence="8">
    <location>
        <begin position="150"/>
        <end position="215"/>
    </location>
</feature>
<comment type="function">
    <text evidence="6">May play the central regulatory role in sporulation. It may be an element of the effector pathway responsible for the activation of sporulation genes in response to nutritional stress. Spo0A may act in concert with spo0H (a sigma factor) to control the expression of some genes that are critical to the sporulation process.</text>
</comment>
<dbReference type="Proteomes" id="UP000233534">
    <property type="component" value="Chromosome"/>
</dbReference>
<dbReference type="OrthoDB" id="9779069at2"/>
<evidence type="ECO:0000256" key="7">
    <source>
        <dbReference type="PROSITE-ProRule" id="PRU00169"/>
    </source>
</evidence>
<accession>A0A2K9E8F1</accession>
<evidence type="ECO:0000256" key="4">
    <source>
        <dbReference type="ARBA" id="ARBA00023125"/>
    </source>
</evidence>
<dbReference type="KEGG" id="hsc:HVS_14625"/>
<dbReference type="PANTHER" id="PTHR43214:SF40">
    <property type="entry name" value="TRANSCRIPTIONAL REGULATORY PROTEIN LNRK"/>
    <property type="match status" value="1"/>
</dbReference>
<gene>
    <name evidence="10" type="primary">vraR3</name>
    <name evidence="11" type="ORF">B9R14_04700</name>
    <name evidence="10" type="ORF">HVS_14625</name>
</gene>
<reference evidence="11 13" key="2">
    <citation type="journal article" date="2018" name="Syst. Appl. Microbiol.">
        <title>Characterization and high-quality draft genome sequence of Herbivorax saccincola A7, an anaerobic, alkaliphilic, thermophilic, cellulolytic, and xylanolytic bacterium.</title>
        <authorList>
            <person name="Aikawa S."/>
            <person name="Baramee S."/>
            <person name="Sermsathanaswadi J."/>
            <person name="Thianheng P."/>
            <person name="Tachaapaikoon C."/>
            <person name="Shikata A."/>
            <person name="Waeonukul R."/>
            <person name="Pason P."/>
            <person name="Ratanakhanokchai K."/>
            <person name="Kosugi A."/>
        </authorList>
    </citation>
    <scope>NUCLEOTIDE SEQUENCE [LARGE SCALE GENOMIC DNA]</scope>
    <source>
        <strain evidence="11 13">A7</strain>
    </source>
</reference>
<evidence type="ECO:0000313" key="13">
    <source>
        <dbReference type="Proteomes" id="UP000239720"/>
    </source>
</evidence>
<evidence type="ECO:0000313" key="10">
    <source>
        <dbReference type="EMBL" id="AUG58778.1"/>
    </source>
</evidence>
<dbReference type="SUPFAM" id="SSF46894">
    <property type="entry name" value="C-terminal effector domain of the bipartite response regulators"/>
    <property type="match status" value="1"/>
</dbReference>